<comment type="caution">
    <text evidence="5">The sequence shown here is derived from an EMBL/GenBank/DDBJ whole genome shotgun (WGS) entry which is preliminary data.</text>
</comment>
<keyword evidence="6" id="KW-1185">Reference proteome</keyword>
<organism evidence="5 6">
    <name type="scientific">Cloacibacillus evryensis</name>
    <dbReference type="NCBI Taxonomy" id="508460"/>
    <lineage>
        <taxon>Bacteria</taxon>
        <taxon>Thermotogati</taxon>
        <taxon>Synergistota</taxon>
        <taxon>Synergistia</taxon>
        <taxon>Synergistales</taxon>
        <taxon>Synergistaceae</taxon>
        <taxon>Cloacibacillus</taxon>
    </lineage>
</organism>
<comment type="similarity">
    <text evidence="1">Belongs to the bacterial solute-binding protein 7 family.</text>
</comment>
<evidence type="ECO:0000256" key="3">
    <source>
        <dbReference type="ARBA" id="ARBA00022729"/>
    </source>
</evidence>
<evidence type="ECO:0000313" key="5">
    <source>
        <dbReference type="EMBL" id="MCQ4813120.1"/>
    </source>
</evidence>
<dbReference type="InterPro" id="IPR038404">
    <property type="entry name" value="TRAP_DctP_sf"/>
</dbReference>
<feature type="signal peptide" evidence="4">
    <location>
        <begin position="1"/>
        <end position="26"/>
    </location>
</feature>
<dbReference type="GeneID" id="95757018"/>
<gene>
    <name evidence="5" type="primary">dctP</name>
    <name evidence="5" type="ORF">NE630_01625</name>
</gene>
<accession>A0AAW5JX52</accession>
<evidence type="ECO:0000256" key="4">
    <source>
        <dbReference type="SAM" id="SignalP"/>
    </source>
</evidence>
<reference evidence="5 6" key="1">
    <citation type="submission" date="2022-06" db="EMBL/GenBank/DDBJ databases">
        <title>Isolation of gut microbiota from human fecal samples.</title>
        <authorList>
            <person name="Pamer E.G."/>
            <person name="Barat B."/>
            <person name="Waligurski E."/>
            <person name="Medina S."/>
            <person name="Paddock L."/>
            <person name="Mostad J."/>
        </authorList>
    </citation>
    <scope>NUCLEOTIDE SEQUENCE [LARGE SCALE GENOMIC DNA]</scope>
    <source>
        <strain evidence="5 6">DFI.9.90</strain>
    </source>
</reference>
<dbReference type="Pfam" id="PF03480">
    <property type="entry name" value="DctP"/>
    <property type="match status" value="1"/>
</dbReference>
<dbReference type="AlphaFoldDB" id="A0AAW5JX52"/>
<evidence type="ECO:0000313" key="6">
    <source>
        <dbReference type="Proteomes" id="UP001205919"/>
    </source>
</evidence>
<dbReference type="GO" id="GO:0055085">
    <property type="term" value="P:transmembrane transport"/>
    <property type="evidence" value="ECO:0007669"/>
    <property type="project" value="InterPro"/>
</dbReference>
<evidence type="ECO:0000256" key="1">
    <source>
        <dbReference type="ARBA" id="ARBA00009023"/>
    </source>
</evidence>
<dbReference type="RefSeq" id="WP_051485056.1">
    <property type="nucleotide sequence ID" value="NZ_JANFYF010000002.1"/>
</dbReference>
<evidence type="ECO:0000256" key="2">
    <source>
        <dbReference type="ARBA" id="ARBA00022448"/>
    </source>
</evidence>
<name>A0AAW5JX52_9BACT</name>
<feature type="chain" id="PRO_5043599376" evidence="4">
    <location>
        <begin position="27"/>
        <end position="340"/>
    </location>
</feature>
<dbReference type="NCBIfam" id="NF037995">
    <property type="entry name" value="TRAP_S1"/>
    <property type="match status" value="1"/>
</dbReference>
<protein>
    <submittedName>
        <fullName evidence="5">TRAP transporter substrate-binding protein DctP</fullName>
    </submittedName>
</protein>
<dbReference type="InterPro" id="IPR018389">
    <property type="entry name" value="DctP_fam"/>
</dbReference>
<keyword evidence="3 4" id="KW-0732">Signal</keyword>
<dbReference type="EMBL" id="JANFYT010000002">
    <property type="protein sequence ID" value="MCQ4813120.1"/>
    <property type="molecule type" value="Genomic_DNA"/>
</dbReference>
<dbReference type="Proteomes" id="UP001205919">
    <property type="component" value="Unassembled WGS sequence"/>
</dbReference>
<keyword evidence="2" id="KW-0813">Transport</keyword>
<proteinExistence type="inferred from homology"/>
<dbReference type="PANTHER" id="PTHR33376:SF7">
    <property type="entry name" value="C4-DICARBOXYLATE-BINDING PROTEIN DCTB"/>
    <property type="match status" value="1"/>
</dbReference>
<sequence length="340" mass="38179">MNVFKKGLCAMVVLSFMVMSTGTASAAKTFRFAGQNPVDQESTKQMLRIRDMVLKETKGGIELKVYPANQLGDFQQIQEELLKGTIDFALISTNHQLDGRLMLPSMMFLAKTYDDAKKIYAKNGVLYKIIDEACNDLGMKFLGFSAECMSGIASVKPLNEKGLLDPKVKKSELIRTSGIASAVYTLQDLGFRTVSVPYAETYTALQTGICDAWWGGGPIHNYYGFGDIIKHYYATNLFIEATCFFASNKAWNSLTAEQQKVIQNAINIEEKNSFVSAEKFDKLYSQKLHDEYGVTIHTFTPKELAPIFENGRNKTWEKLTSIAGKDAIRRLREEVKKLEK</sequence>
<dbReference type="Gene3D" id="3.40.190.170">
    <property type="entry name" value="Bacterial extracellular solute-binding protein, family 7"/>
    <property type="match status" value="1"/>
</dbReference>
<dbReference type="PANTHER" id="PTHR33376">
    <property type="match status" value="1"/>
</dbReference>